<dbReference type="Gene3D" id="3.90.950.20">
    <property type="entry name" value="CinA-like"/>
    <property type="match status" value="1"/>
</dbReference>
<evidence type="ECO:0000256" key="1">
    <source>
        <dbReference type="HAMAP-Rule" id="MF_00226"/>
    </source>
</evidence>
<dbReference type="PANTHER" id="PTHR13939:SF0">
    <property type="entry name" value="NMN AMIDOHYDROLASE-LIKE PROTEIN YFAY"/>
    <property type="match status" value="1"/>
</dbReference>
<dbReference type="KEGG" id="glt:GlitD10_2104"/>
<dbReference type="InterPro" id="IPR050101">
    <property type="entry name" value="CinA"/>
</dbReference>
<dbReference type="Gene3D" id="3.40.980.10">
    <property type="entry name" value="MoaB/Mog-like domain"/>
    <property type="match status" value="1"/>
</dbReference>
<dbReference type="HAMAP" id="MF_00226_B">
    <property type="entry name" value="CinA_B"/>
    <property type="match status" value="1"/>
</dbReference>
<dbReference type="InterPro" id="IPR036425">
    <property type="entry name" value="MoaB/Mog-like_dom_sf"/>
</dbReference>
<evidence type="ECO:0000259" key="2">
    <source>
        <dbReference type="SMART" id="SM00852"/>
    </source>
</evidence>
<dbReference type="EMBL" id="CP017675">
    <property type="protein sequence ID" value="APB34433.1"/>
    <property type="molecule type" value="Genomic_DNA"/>
</dbReference>
<dbReference type="SMART" id="SM00852">
    <property type="entry name" value="MoCF_biosynth"/>
    <property type="match status" value="1"/>
</dbReference>
<dbReference type="NCBIfam" id="NF001813">
    <property type="entry name" value="PRK00549.1"/>
    <property type="match status" value="1"/>
</dbReference>
<dbReference type="InterPro" id="IPR001453">
    <property type="entry name" value="MoaB/Mog_dom"/>
</dbReference>
<dbReference type="PIRSF" id="PIRSF006728">
    <property type="entry name" value="CinA"/>
    <property type="match status" value="1"/>
</dbReference>
<dbReference type="STRING" id="1188229.GlitD10_2104"/>
<dbReference type="Proteomes" id="UP000180235">
    <property type="component" value="Chromosome"/>
</dbReference>
<evidence type="ECO:0000313" key="4">
    <source>
        <dbReference type="Proteomes" id="UP000180235"/>
    </source>
</evidence>
<dbReference type="InterPro" id="IPR041424">
    <property type="entry name" value="CinA_KH"/>
</dbReference>
<sequence length="420" mass="44503">MPLMTAEVLAVGTELLLGEIVNTNAQFFAQELAALGISHHWQTVVGDNVERIHQGLAQATARSQLVLCTGGLGPTPDDLTTEAIAGYFQTPLVEHPQIFADIQAKYARRGLATPENNRKQALLPQGAEILPNPKGTAPGMIWSPRPDVTVMTFPGVPSELQTMWRETAVPYLQAQGWVTGVIVSQNLRFWGISEAALAAKVQDFFTPTNPTVAPYASKGETRLRITARAADREIALALIAPVSAQLQQRVGMDCYGLDGDTLAQVVGQLLQTRGDTLAVAESCTGGLLGAMITEVAGSSSYFQGGVVSYANGVKEDLLGVPAELLTTQGAVSAAVAMAMAVGVRERLATTWGLSITGIAGPGGGSEAKPVGLVYIALAGAGGRVTPWEHRFSPERGREWIRHLSANQALDHLRRTLLNAV</sequence>
<dbReference type="InterPro" id="IPR008136">
    <property type="entry name" value="CinA_C"/>
</dbReference>
<gene>
    <name evidence="3" type="primary">cinA</name>
    <name evidence="3" type="ORF">GlitD10_2104</name>
</gene>
<dbReference type="Gene3D" id="3.30.70.2860">
    <property type="match status" value="1"/>
</dbReference>
<name>A0A1J0AES3_9CYAN</name>
<comment type="similarity">
    <text evidence="1">Belongs to the CinA family.</text>
</comment>
<accession>A0A1J0AES3</accession>
<dbReference type="SUPFAM" id="SSF142433">
    <property type="entry name" value="CinA-like"/>
    <property type="match status" value="1"/>
</dbReference>
<proteinExistence type="inferred from homology"/>
<reference evidence="3 4" key="1">
    <citation type="submission" date="2016-10" db="EMBL/GenBank/DDBJ databases">
        <title>Description of Gloeomargarita lithophora gen. nov., sp. nov., a thylakoid-bearing basal-branching cyanobacterium with intracellular carbonates, and proposal for Gloeomargaritales ord. nov.</title>
        <authorList>
            <person name="Moreira D."/>
            <person name="Tavera R."/>
            <person name="Benzerara K."/>
            <person name="Skouri-Panet F."/>
            <person name="Couradeau E."/>
            <person name="Gerard E."/>
            <person name="Loussert C."/>
            <person name="Novelo E."/>
            <person name="Zivanovic Y."/>
            <person name="Lopez-Garcia P."/>
        </authorList>
    </citation>
    <scope>NUCLEOTIDE SEQUENCE [LARGE SCALE GENOMIC DNA]</scope>
    <source>
        <strain evidence="3 4">D10</strain>
    </source>
</reference>
<dbReference type="CDD" id="cd00885">
    <property type="entry name" value="cinA"/>
    <property type="match status" value="1"/>
</dbReference>
<dbReference type="RefSeq" id="WP_216634579.1">
    <property type="nucleotide sequence ID" value="NZ_CP017675.1"/>
</dbReference>
<dbReference type="NCBIfam" id="TIGR00200">
    <property type="entry name" value="cinA_nterm"/>
    <property type="match status" value="1"/>
</dbReference>
<dbReference type="Pfam" id="PF00994">
    <property type="entry name" value="MoCF_biosynth"/>
    <property type="match status" value="1"/>
</dbReference>
<dbReference type="NCBIfam" id="TIGR00199">
    <property type="entry name" value="PncC_domain"/>
    <property type="match status" value="1"/>
</dbReference>
<evidence type="ECO:0000313" key="3">
    <source>
        <dbReference type="EMBL" id="APB34433.1"/>
    </source>
</evidence>
<protein>
    <recommendedName>
        <fullName evidence="1">CinA-like protein</fullName>
    </recommendedName>
</protein>
<dbReference type="InterPro" id="IPR008135">
    <property type="entry name" value="Competence-induced_CinA"/>
</dbReference>
<feature type="domain" description="MoaB/Mog" evidence="2">
    <location>
        <begin position="7"/>
        <end position="175"/>
    </location>
</feature>
<dbReference type="SUPFAM" id="SSF53218">
    <property type="entry name" value="Molybdenum cofactor biosynthesis proteins"/>
    <property type="match status" value="1"/>
</dbReference>
<keyword evidence="4" id="KW-1185">Reference proteome</keyword>
<dbReference type="Pfam" id="PF02464">
    <property type="entry name" value="CinA"/>
    <property type="match status" value="1"/>
</dbReference>
<dbReference type="PANTHER" id="PTHR13939">
    <property type="entry name" value="NICOTINAMIDE-NUCLEOTIDE AMIDOHYDROLASE PNCC"/>
    <property type="match status" value="1"/>
</dbReference>
<dbReference type="Pfam" id="PF18146">
    <property type="entry name" value="CinA_KH"/>
    <property type="match status" value="1"/>
</dbReference>
<organism evidence="3 4">
    <name type="scientific">Gloeomargarita lithophora Alchichica-D10</name>
    <dbReference type="NCBI Taxonomy" id="1188229"/>
    <lineage>
        <taxon>Bacteria</taxon>
        <taxon>Bacillati</taxon>
        <taxon>Cyanobacteriota</taxon>
        <taxon>Cyanophyceae</taxon>
        <taxon>Gloeomargaritales</taxon>
        <taxon>Gloeomargaritaceae</taxon>
        <taxon>Gloeomargarita</taxon>
    </lineage>
</organism>
<dbReference type="AlphaFoldDB" id="A0A1J0AES3"/>
<dbReference type="InterPro" id="IPR036653">
    <property type="entry name" value="CinA-like_C"/>
</dbReference>